<dbReference type="Proteomes" id="UP001642484">
    <property type="component" value="Unassembled WGS sequence"/>
</dbReference>
<organism evidence="3 4">
    <name type="scientific">Durusdinium trenchii</name>
    <dbReference type="NCBI Taxonomy" id="1381693"/>
    <lineage>
        <taxon>Eukaryota</taxon>
        <taxon>Sar</taxon>
        <taxon>Alveolata</taxon>
        <taxon>Dinophyceae</taxon>
        <taxon>Suessiales</taxon>
        <taxon>Symbiodiniaceae</taxon>
        <taxon>Durusdinium</taxon>
    </lineage>
</organism>
<keyword evidence="4" id="KW-1185">Reference proteome</keyword>
<dbReference type="EMBL" id="CAXAMN010004335">
    <property type="protein sequence ID" value="CAK9008716.1"/>
    <property type="molecule type" value="Genomic_DNA"/>
</dbReference>
<name>A0ABP0J2Z1_9DINO</name>
<protein>
    <submittedName>
        <fullName evidence="3">Uncharacterized protein</fullName>
    </submittedName>
</protein>
<gene>
    <name evidence="2" type="ORF">CCMP2556_LOCUS9200</name>
    <name evidence="3" type="ORF">CCMP2556_LOCUS9361</name>
</gene>
<evidence type="ECO:0000313" key="2">
    <source>
        <dbReference type="EMBL" id="CAK9008309.1"/>
    </source>
</evidence>
<dbReference type="EMBL" id="CAXAMN010004224">
    <property type="protein sequence ID" value="CAK9008309.1"/>
    <property type="molecule type" value="Genomic_DNA"/>
</dbReference>
<sequence>MTKRLRCLASILWDTDEDPPVLDEGDSVSSQPSKSDRGIPLLPLCQRPRISACGDILQDWPTQVWLSSLPAQIQELPRLQLEILPSLQETSSCGGRGQSLYRRTDFNFVPRPMSELVPPERLASQSKSTDTLLYGQRVLANQSVKLEQTEDLDAMRKELEESNTKRCKELEQLKAQSGGVNASPHQSTTTPGKIAKLRRKTSDGGLVDPMKLNFEAEPTHEGGSGSAPDVTDCMREELHRLRYENLSLKGRVEEITNRLEAFSMQDTIPASPGIHPKDFHDEEKFVRAVTVTLKREEEVAFKVKAQFASEDTMWDKYESKMTYWFEEDLSAEYTKIQSRAHHERAEYEYEADAIDTILDTSAPMQLDARDARAISGSTTLLAQEALTLEMRSKSIPMPKAPASRCKRFAQSALKECGDVLGSDALRRLGNVKCIKNAERDLHVLIRKYKLTLPLKPRFLVVGGVEYPYLSLHSWMNYLLDHQSKFLLGGFHWTDVNSQVLLNTFWENLHKCWPDHKVFEMHAGNLDRVIPFFLHMDEGTGLRKTAVLVISAQCVWGVETADRFNASYAAAGSHSDQIVSEMMSDAQMHNHKGDTHKTRFLWTIQPKKAYSGKNKEVYEKLLEQLSSECCDLMVNGVQHHDQTWYFACCGMKGDAPALAKCGHFNRAFNTMGREKGICFECLAGTSGIPWEDTGRFPNYAQTIALTPPWTNPSPLLDIPGRMYHPESFYRKDPFHIFKQSIGGHFVSSSIILLGELGYWPGPSKKVDSFLERAYQDFDHFVRKEYSGKQVAHIKMFTKGLLHVPTVDSYPSGRFKGSDLMLMCRWLRHMLSSGIVTNPDVGRQGPGPMHSPLQPWHGPFWKLIHEASDAGIQFFHFMYRNGVWPKADVVKKMGECSLVFCQCYSKLAKEAHSRGLSRFHLEPSLHYWHHFYTEHQICLDLGMQRILSPAVSSCEMDEDFVGKQSRLSRNVHATSQSIRTIERYLIKCHFVFVEKSAR</sequence>
<evidence type="ECO:0000313" key="4">
    <source>
        <dbReference type="Proteomes" id="UP001642484"/>
    </source>
</evidence>
<accession>A0ABP0J2Z1</accession>
<evidence type="ECO:0000256" key="1">
    <source>
        <dbReference type="SAM" id="Coils"/>
    </source>
</evidence>
<comment type="caution">
    <text evidence="3">The sequence shown here is derived from an EMBL/GenBank/DDBJ whole genome shotgun (WGS) entry which is preliminary data.</text>
</comment>
<keyword evidence="1" id="KW-0175">Coiled coil</keyword>
<reference evidence="3 4" key="1">
    <citation type="submission" date="2024-02" db="EMBL/GenBank/DDBJ databases">
        <authorList>
            <person name="Chen Y."/>
            <person name="Shah S."/>
            <person name="Dougan E. K."/>
            <person name="Thang M."/>
            <person name="Chan C."/>
        </authorList>
    </citation>
    <scope>NUCLEOTIDE SEQUENCE [LARGE SCALE GENOMIC DNA]</scope>
</reference>
<feature type="coiled-coil region" evidence="1">
    <location>
        <begin position="145"/>
        <end position="176"/>
    </location>
</feature>
<evidence type="ECO:0000313" key="3">
    <source>
        <dbReference type="EMBL" id="CAK9008716.1"/>
    </source>
</evidence>
<proteinExistence type="predicted"/>